<dbReference type="Proteomes" id="UP000509510">
    <property type="component" value="Chromosome VI"/>
</dbReference>
<name>A0A7H8RDA6_TALRU</name>
<evidence type="ECO:0000256" key="3">
    <source>
        <dbReference type="ARBA" id="ARBA00023163"/>
    </source>
</evidence>
<sequence>MMDPPCLTCRMRKKACDRAKPQCKTCIKANRQCGGYASRENAVFVNLNSRSIAKPLKPIIGKAITFAKNAEVTPVNKHDNDYTVSLRILDLPSGDFQNHFTMLWRKFHVKYGRTPDVWSAGVAKLGLQNRALDMALISLATMRMSISECSNEYRVFSLSAYSTSLQIFRRLLQDNKNGRSRSHLVVTSLIFTLFEGAQQAPTKIYDSGWAGHLKGTLALMQGQAPESFRGAGLLSVFRRIREMAVHFALSNRETTFLARPEWMSLPWGEFLKTPRDQLHDIAVNLTAVYAFLPEDPSAGVLDGIKLTNFRLLCRQLYARLIEWQAAHLKMNILNSWENGSGESLDKEIELFYPLQGFFPKEEFTFLAAEFIALSLLLTLAELKILRGIYLLSLEGPMGIEANQLESLLNECGFLESKLREVLCLPCFGQAVAELPGLTEGRCRSLLPTWALAQCSPMAENGQIAWWDTLALRLIYGIG</sequence>
<dbReference type="PROSITE" id="PS50048">
    <property type="entry name" value="ZN2_CY6_FUNGAL_2"/>
    <property type="match status" value="1"/>
</dbReference>
<accession>A0A7H8RDA6</accession>
<dbReference type="CDD" id="cd00067">
    <property type="entry name" value="GAL4"/>
    <property type="match status" value="1"/>
</dbReference>
<dbReference type="Pfam" id="PF00172">
    <property type="entry name" value="Zn_clus"/>
    <property type="match status" value="1"/>
</dbReference>
<dbReference type="PANTHER" id="PTHR38111:SF9">
    <property type="entry name" value="ZN(2)-C6 FUNGAL-TYPE DOMAIN-CONTAINING PROTEIN"/>
    <property type="match status" value="1"/>
</dbReference>
<evidence type="ECO:0000313" key="6">
    <source>
        <dbReference type="EMBL" id="QKX63701.1"/>
    </source>
</evidence>
<organism evidence="6 7">
    <name type="scientific">Talaromyces rugulosus</name>
    <name type="common">Penicillium rugulosum</name>
    <dbReference type="NCBI Taxonomy" id="121627"/>
    <lineage>
        <taxon>Eukaryota</taxon>
        <taxon>Fungi</taxon>
        <taxon>Dikarya</taxon>
        <taxon>Ascomycota</taxon>
        <taxon>Pezizomycotina</taxon>
        <taxon>Eurotiomycetes</taxon>
        <taxon>Eurotiomycetidae</taxon>
        <taxon>Eurotiales</taxon>
        <taxon>Trichocomaceae</taxon>
        <taxon>Talaromyces</taxon>
        <taxon>Talaromyces sect. Islandici</taxon>
    </lineage>
</organism>
<evidence type="ECO:0000256" key="4">
    <source>
        <dbReference type="ARBA" id="ARBA00023242"/>
    </source>
</evidence>
<dbReference type="InterPro" id="IPR001138">
    <property type="entry name" value="Zn2Cys6_DnaBD"/>
</dbReference>
<gene>
    <name evidence="6" type="ORF">TRUGW13939_10872</name>
</gene>
<dbReference type="SUPFAM" id="SSF57701">
    <property type="entry name" value="Zn2/Cys6 DNA-binding domain"/>
    <property type="match status" value="1"/>
</dbReference>
<keyword evidence="2" id="KW-0238">DNA-binding</keyword>
<dbReference type="Gene3D" id="4.10.240.10">
    <property type="entry name" value="Zn(2)-C6 fungal-type DNA-binding domain"/>
    <property type="match status" value="1"/>
</dbReference>
<dbReference type="EMBL" id="CP055903">
    <property type="protein sequence ID" value="QKX63701.1"/>
    <property type="molecule type" value="Genomic_DNA"/>
</dbReference>
<keyword evidence="1" id="KW-0805">Transcription regulation</keyword>
<dbReference type="RefSeq" id="XP_035349875.1">
    <property type="nucleotide sequence ID" value="XM_035493982.1"/>
</dbReference>
<dbReference type="GO" id="GO:0008270">
    <property type="term" value="F:zinc ion binding"/>
    <property type="evidence" value="ECO:0007669"/>
    <property type="project" value="InterPro"/>
</dbReference>
<dbReference type="InterPro" id="IPR036864">
    <property type="entry name" value="Zn2-C6_fun-type_DNA-bd_sf"/>
</dbReference>
<evidence type="ECO:0000256" key="1">
    <source>
        <dbReference type="ARBA" id="ARBA00023015"/>
    </source>
</evidence>
<evidence type="ECO:0000256" key="2">
    <source>
        <dbReference type="ARBA" id="ARBA00023125"/>
    </source>
</evidence>
<dbReference type="OrthoDB" id="4491390at2759"/>
<feature type="domain" description="Zn(2)-C6 fungal-type" evidence="5">
    <location>
        <begin position="5"/>
        <end position="33"/>
    </location>
</feature>
<protein>
    <recommendedName>
        <fullName evidence="5">Zn(2)-C6 fungal-type domain-containing protein</fullName>
    </recommendedName>
</protein>
<dbReference type="GO" id="GO:0003677">
    <property type="term" value="F:DNA binding"/>
    <property type="evidence" value="ECO:0007669"/>
    <property type="project" value="UniProtKB-KW"/>
</dbReference>
<proteinExistence type="predicted"/>
<dbReference type="AlphaFoldDB" id="A0A7H8RDA6"/>
<dbReference type="GO" id="GO:0000981">
    <property type="term" value="F:DNA-binding transcription factor activity, RNA polymerase II-specific"/>
    <property type="evidence" value="ECO:0007669"/>
    <property type="project" value="InterPro"/>
</dbReference>
<dbReference type="GeneID" id="55998351"/>
<evidence type="ECO:0000313" key="7">
    <source>
        <dbReference type="Proteomes" id="UP000509510"/>
    </source>
</evidence>
<keyword evidence="4" id="KW-0539">Nucleus</keyword>
<keyword evidence="7" id="KW-1185">Reference proteome</keyword>
<reference evidence="7" key="1">
    <citation type="submission" date="2020-06" db="EMBL/GenBank/DDBJ databases">
        <title>A chromosome-scale genome assembly of Talaromyces rugulosus W13939.</title>
        <authorList>
            <person name="Wang B."/>
            <person name="Guo L."/>
            <person name="Ye K."/>
            <person name="Wang L."/>
        </authorList>
    </citation>
    <scope>NUCLEOTIDE SEQUENCE [LARGE SCALE GENOMIC DNA]</scope>
    <source>
        <strain evidence="7">W13939</strain>
    </source>
</reference>
<keyword evidence="3" id="KW-0804">Transcription</keyword>
<dbReference type="InterPro" id="IPR053178">
    <property type="entry name" value="Osmoadaptation_assoc"/>
</dbReference>
<dbReference type="PANTHER" id="PTHR38111">
    <property type="entry name" value="ZN(2)-C6 FUNGAL-TYPE DOMAIN-CONTAINING PROTEIN-RELATED"/>
    <property type="match status" value="1"/>
</dbReference>
<evidence type="ECO:0000259" key="5">
    <source>
        <dbReference type="PROSITE" id="PS50048"/>
    </source>
</evidence>
<dbReference type="KEGG" id="trg:TRUGW13939_10872"/>